<reference evidence="2" key="1">
    <citation type="journal article" date="2019" name="Int. J. Syst. Evol. Microbiol.">
        <title>The Global Catalogue of Microorganisms (GCM) 10K type strain sequencing project: providing services to taxonomists for standard genome sequencing and annotation.</title>
        <authorList>
            <consortium name="The Broad Institute Genomics Platform"/>
            <consortium name="The Broad Institute Genome Sequencing Center for Infectious Disease"/>
            <person name="Wu L."/>
            <person name="Ma J."/>
        </authorList>
    </citation>
    <scope>NUCLEOTIDE SEQUENCE [LARGE SCALE GENOMIC DNA]</scope>
    <source>
        <strain evidence="2">JCM 17688</strain>
    </source>
</reference>
<comment type="caution">
    <text evidence="1">The sequence shown here is derived from an EMBL/GenBank/DDBJ whole genome shotgun (WGS) entry which is preliminary data.</text>
</comment>
<evidence type="ECO:0000313" key="2">
    <source>
        <dbReference type="Proteomes" id="UP001500635"/>
    </source>
</evidence>
<keyword evidence="2" id="KW-1185">Reference proteome</keyword>
<sequence length="233" mass="26049">MIIDPSGLDLRVTVRSEPDVWYTIMGKPTNIEGAIEVYNAQTGIGFTATIDRITDATPDARIWLAGFLNGCRPESAPFNDSSAVLYEQWKHRREVFLRDGHGIPQEYTGDWLMHLSWASADGDVRRQSQVVAAVVATIGKALALPTPVAWSVAEDNRFQPIDFTDPEALWRAVLYLNPGWRPDWAGDVGEPAEFQGGPTLWLFADGRNEVQITLRFASEHDEAKLYFAVLQDM</sequence>
<name>A0ABP8J404_9ACTN</name>
<accession>A0ABP8J404</accession>
<proteinExistence type="predicted"/>
<evidence type="ECO:0000313" key="1">
    <source>
        <dbReference type="EMBL" id="GAA4384333.1"/>
    </source>
</evidence>
<gene>
    <name evidence="1" type="ORF">GCM10023147_04640</name>
</gene>
<protein>
    <submittedName>
        <fullName evidence="1">Uncharacterized protein</fullName>
    </submittedName>
</protein>
<dbReference type="EMBL" id="BAABFR010000004">
    <property type="protein sequence ID" value="GAA4384333.1"/>
    <property type="molecule type" value="Genomic_DNA"/>
</dbReference>
<dbReference type="Proteomes" id="UP001500635">
    <property type="component" value="Unassembled WGS sequence"/>
</dbReference>
<organism evidence="1 2">
    <name type="scientific">Tsukamurella soli</name>
    <dbReference type="NCBI Taxonomy" id="644556"/>
    <lineage>
        <taxon>Bacteria</taxon>
        <taxon>Bacillati</taxon>
        <taxon>Actinomycetota</taxon>
        <taxon>Actinomycetes</taxon>
        <taxon>Mycobacteriales</taxon>
        <taxon>Tsukamurellaceae</taxon>
        <taxon>Tsukamurella</taxon>
    </lineage>
</organism>